<dbReference type="Proteomes" id="UP001231616">
    <property type="component" value="Unassembled WGS sequence"/>
</dbReference>
<evidence type="ECO:0000313" key="1">
    <source>
        <dbReference type="EMBL" id="MDP4536363.1"/>
    </source>
</evidence>
<reference evidence="1 2" key="1">
    <citation type="submission" date="2023-08" db="EMBL/GenBank/DDBJ databases">
        <authorList>
            <person name="Joshi A."/>
            <person name="Thite S."/>
        </authorList>
    </citation>
    <scope>NUCLEOTIDE SEQUENCE [LARGE SCALE GENOMIC DNA]</scope>
    <source>
        <strain evidence="1 2">AC40</strain>
    </source>
</reference>
<proteinExistence type="predicted"/>
<protein>
    <recommendedName>
        <fullName evidence="3">ATP-grasp domain-containing protein</fullName>
    </recommendedName>
</protein>
<evidence type="ECO:0000313" key="2">
    <source>
        <dbReference type="Proteomes" id="UP001231616"/>
    </source>
</evidence>
<sequence length="411" mass="46718">MKTSDSPQATQTVAAPRDCSYSQELNIQQTLIVVGKMSPPIFSCLLDFSTVGAFKVCFIDTHQKTPPLSSKLFNSFEWLSYQNSWSDCLLRLAATSEQDIYVTCVSYFLAKKIRAMKIKNIDLIYATDTQIALAEDKQLQNKLAEKNNLAVLPSWYVSPGIKIPDDIHYPAVIRPISELSKADFKVEVIDSPQQLQRFSDKYPVVVQPLLTGRKLLIHCARNAENQTIVSIYEVTASFQGLTLALRNMQNPPAVVITSCIDMLKDINFIGVCHFEIIEGKNEWFFLDLNLRLGGTTNKVRFLDNHEGAQLLKAFVNQPLETPPTHSKIEITNKLMVLKALYSIMFRRWTRIDYPIMPSGKLVIFLLKKIIFSRDEIFNFGNIRYSAFKILQLASLPFSYVKVRGKTNKGDR</sequence>
<evidence type="ECO:0008006" key="3">
    <source>
        <dbReference type="Google" id="ProtNLM"/>
    </source>
</evidence>
<accession>A0ABT9GZI0</accession>
<comment type="caution">
    <text evidence="1">The sequence shown here is derived from an EMBL/GenBank/DDBJ whole genome shotgun (WGS) entry which is preliminary data.</text>
</comment>
<dbReference type="EMBL" id="JAUZVZ010000011">
    <property type="protein sequence ID" value="MDP4536363.1"/>
    <property type="molecule type" value="Genomic_DNA"/>
</dbReference>
<dbReference type="RefSeq" id="WP_305893629.1">
    <property type="nucleotide sequence ID" value="NZ_JAUZVZ010000011.1"/>
</dbReference>
<dbReference type="SUPFAM" id="SSF56059">
    <property type="entry name" value="Glutathione synthetase ATP-binding domain-like"/>
    <property type="match status" value="1"/>
</dbReference>
<dbReference type="Gene3D" id="3.30.470.20">
    <property type="entry name" value="ATP-grasp fold, B domain"/>
    <property type="match status" value="1"/>
</dbReference>
<gene>
    <name evidence="1" type="ORF">Q3O60_09190</name>
</gene>
<name>A0ABT9GZI0_9GAMM</name>
<keyword evidence="2" id="KW-1185">Reference proteome</keyword>
<organism evidence="1 2">
    <name type="scientific">Alkalimonas collagenimarina</name>
    <dbReference type="NCBI Taxonomy" id="400390"/>
    <lineage>
        <taxon>Bacteria</taxon>
        <taxon>Pseudomonadati</taxon>
        <taxon>Pseudomonadota</taxon>
        <taxon>Gammaproteobacteria</taxon>
        <taxon>Alkalimonas</taxon>
    </lineage>
</organism>